<sequence>MAIARAKASTITFNYTSQDYCVKNGDSYSIDKIQISPDIFKYRFFGDTLIFFEYDEEDDEISLEGYPVLVGGKAGSLYGTWQSINCSYDGYDGEMDCDDEDDYLIQDMTLRISKSSATIQSNFRYSDNIPQAKGDFIKTPAMLQLLECLDGNYTCIQGYEEDYFLDVSEEIEAAVQGLEIQKNSWKKNAANFVLNGKTVDIVVNKFERSYYTHDIALTVSINGTSCEFYDVDFEDDAVVPYCRAENEDYFDYTTVTNAKGNTVELVYEYEKYNGNDFTQCVHSAIENSPSDESVFYKKSAEDSRRQKMRDAKWKFWNAVSRISE</sequence>
<dbReference type="Proteomes" id="UP000190449">
    <property type="component" value="Unassembled WGS sequence"/>
</dbReference>
<evidence type="ECO:0000313" key="1">
    <source>
        <dbReference type="EMBL" id="SJZ34575.1"/>
    </source>
</evidence>
<dbReference type="EMBL" id="FUWU01000002">
    <property type="protein sequence ID" value="SJZ34575.1"/>
    <property type="molecule type" value="Genomic_DNA"/>
</dbReference>
<proteinExistence type="predicted"/>
<name>A0A1T4JX19_9BACT</name>
<dbReference type="AlphaFoldDB" id="A0A1T4JX19"/>
<protein>
    <submittedName>
        <fullName evidence="1">Uncharacterized protein</fullName>
    </submittedName>
</protein>
<organism evidence="1 2">
    <name type="scientific">Fibrobacter intestinalis</name>
    <dbReference type="NCBI Taxonomy" id="28122"/>
    <lineage>
        <taxon>Bacteria</taxon>
        <taxon>Pseudomonadati</taxon>
        <taxon>Fibrobacterota</taxon>
        <taxon>Fibrobacteria</taxon>
        <taxon>Fibrobacterales</taxon>
        <taxon>Fibrobacteraceae</taxon>
        <taxon>Fibrobacter</taxon>
    </lineage>
</organism>
<accession>A0A1T4JX19</accession>
<evidence type="ECO:0000313" key="2">
    <source>
        <dbReference type="Proteomes" id="UP000190449"/>
    </source>
</evidence>
<dbReference type="RefSeq" id="WP_078775362.1">
    <property type="nucleotide sequence ID" value="NZ_FUWU01000002.1"/>
</dbReference>
<gene>
    <name evidence="1" type="ORF">SAMN02745108_00165</name>
</gene>
<reference evidence="1 2" key="1">
    <citation type="submission" date="2017-02" db="EMBL/GenBank/DDBJ databases">
        <authorList>
            <person name="Peterson S.W."/>
        </authorList>
    </citation>
    <scope>NUCLEOTIDE SEQUENCE [LARGE SCALE GENOMIC DNA]</scope>
    <source>
        <strain evidence="1 2">ATCC 43854</strain>
    </source>
</reference>